<evidence type="ECO:0000313" key="2">
    <source>
        <dbReference type="Proteomes" id="UP001429984"/>
    </source>
</evidence>
<dbReference type="Proteomes" id="UP001429984">
    <property type="component" value="Unassembled WGS sequence"/>
</dbReference>
<comment type="caution">
    <text evidence="1">The sequence shown here is derived from an EMBL/GenBank/DDBJ whole genome shotgun (WGS) entry which is preliminary data.</text>
</comment>
<keyword evidence="2" id="KW-1185">Reference proteome</keyword>
<dbReference type="PANTHER" id="PTHR36154:SF1">
    <property type="entry name" value="DNA-BINDING TRANSCRIPTIONAL ACTIVATOR ALPA"/>
    <property type="match status" value="1"/>
</dbReference>
<dbReference type="EMBL" id="JADLZT010000009">
    <property type="protein sequence ID" value="MBF6025405.1"/>
    <property type="molecule type" value="Genomic_DNA"/>
</dbReference>
<protein>
    <submittedName>
        <fullName evidence="1">AlpA family transcriptional regulator</fullName>
    </submittedName>
</protein>
<dbReference type="InterPro" id="IPR010260">
    <property type="entry name" value="AlpA"/>
</dbReference>
<evidence type="ECO:0000313" key="1">
    <source>
        <dbReference type="EMBL" id="MBF6025405.1"/>
    </source>
</evidence>
<dbReference type="PANTHER" id="PTHR36154">
    <property type="entry name" value="DNA-BINDING TRANSCRIPTIONAL ACTIVATOR ALPA"/>
    <property type="match status" value="1"/>
</dbReference>
<name>A0ABS0B8Q9_9GAMM</name>
<gene>
    <name evidence="1" type="ORF">IU514_15330</name>
</gene>
<reference evidence="1 2" key="1">
    <citation type="submission" date="2020-11" db="EMBL/GenBank/DDBJ databases">
        <title>Draft Genome Sequence and Secondary Metabolite Biosynthetic Potential of the Lysobacter niastensis Type strain DSM 18481.</title>
        <authorList>
            <person name="Turrini P."/>
            <person name="Artuso I."/>
            <person name="Tescari M."/>
            <person name="Lugli G.A."/>
            <person name="Frangipani E."/>
            <person name="Ventura M."/>
            <person name="Visca P."/>
        </authorList>
    </citation>
    <scope>NUCLEOTIDE SEQUENCE [LARGE SCALE GENOMIC DNA]</scope>
    <source>
        <strain evidence="1 2">DSM 18481</strain>
    </source>
</reference>
<dbReference type="InterPro" id="IPR052931">
    <property type="entry name" value="Prophage_regulatory_activator"/>
</dbReference>
<accession>A0ABS0B8Q9</accession>
<dbReference type="Gene3D" id="1.10.238.160">
    <property type="match status" value="1"/>
</dbReference>
<organism evidence="1 2">
    <name type="scientific">Lysobacter niastensis</name>
    <dbReference type="NCBI Taxonomy" id="380629"/>
    <lineage>
        <taxon>Bacteria</taxon>
        <taxon>Pseudomonadati</taxon>
        <taxon>Pseudomonadota</taxon>
        <taxon>Gammaproteobacteria</taxon>
        <taxon>Lysobacterales</taxon>
        <taxon>Lysobacteraceae</taxon>
        <taxon>Lysobacter</taxon>
    </lineage>
</organism>
<proteinExistence type="predicted"/>
<dbReference type="Pfam" id="PF05930">
    <property type="entry name" value="Phage_AlpA"/>
    <property type="match status" value="1"/>
</dbReference>
<sequence>MKIIRLPVVSEMTGLPRATIYDHMAKGTFPKQVKIGPRAAGWVSADVEAWIQSRIAESRLRMRVA</sequence>